<dbReference type="AlphaFoldDB" id="A0A9N7VI07"/>
<gene>
    <name evidence="2" type="ORF">PLEPLA_LOCUS36322</name>
</gene>
<sequence length="122" mass="13089">MTHGQCQNDGTCVPDELSPDKTPTEEKGTEALWDKSRLREAAKSAQLSDKRKRQLQVGLSAAVNVRDDKNRPKVRPAVLSRPVLSGADGDRAGRLPALQCCSQSLPLKLKGPAGALSNAQCQ</sequence>
<dbReference type="Proteomes" id="UP001153269">
    <property type="component" value="Unassembled WGS sequence"/>
</dbReference>
<dbReference type="EMBL" id="CADEAL010003985">
    <property type="protein sequence ID" value="CAB1448673.1"/>
    <property type="molecule type" value="Genomic_DNA"/>
</dbReference>
<comment type="caution">
    <text evidence="2">The sequence shown here is derived from an EMBL/GenBank/DDBJ whole genome shotgun (WGS) entry which is preliminary data.</text>
</comment>
<feature type="compositionally biased region" description="Polar residues" evidence="1">
    <location>
        <begin position="1"/>
        <end position="10"/>
    </location>
</feature>
<evidence type="ECO:0000256" key="1">
    <source>
        <dbReference type="SAM" id="MobiDB-lite"/>
    </source>
</evidence>
<name>A0A9N7VI07_PLEPL</name>
<keyword evidence="3" id="KW-1185">Reference proteome</keyword>
<evidence type="ECO:0000313" key="3">
    <source>
        <dbReference type="Proteomes" id="UP001153269"/>
    </source>
</evidence>
<protein>
    <submittedName>
        <fullName evidence="2">Uncharacterized protein</fullName>
    </submittedName>
</protein>
<accession>A0A9N7VI07</accession>
<evidence type="ECO:0000313" key="2">
    <source>
        <dbReference type="EMBL" id="CAB1448673.1"/>
    </source>
</evidence>
<organism evidence="2 3">
    <name type="scientific">Pleuronectes platessa</name>
    <name type="common">European plaice</name>
    <dbReference type="NCBI Taxonomy" id="8262"/>
    <lineage>
        <taxon>Eukaryota</taxon>
        <taxon>Metazoa</taxon>
        <taxon>Chordata</taxon>
        <taxon>Craniata</taxon>
        <taxon>Vertebrata</taxon>
        <taxon>Euteleostomi</taxon>
        <taxon>Actinopterygii</taxon>
        <taxon>Neopterygii</taxon>
        <taxon>Teleostei</taxon>
        <taxon>Neoteleostei</taxon>
        <taxon>Acanthomorphata</taxon>
        <taxon>Carangaria</taxon>
        <taxon>Pleuronectiformes</taxon>
        <taxon>Pleuronectoidei</taxon>
        <taxon>Pleuronectidae</taxon>
        <taxon>Pleuronectes</taxon>
    </lineage>
</organism>
<reference evidence="2" key="1">
    <citation type="submission" date="2020-03" db="EMBL/GenBank/DDBJ databases">
        <authorList>
            <person name="Weist P."/>
        </authorList>
    </citation>
    <scope>NUCLEOTIDE SEQUENCE</scope>
</reference>
<feature type="region of interest" description="Disordered" evidence="1">
    <location>
        <begin position="1"/>
        <end position="36"/>
    </location>
</feature>
<proteinExistence type="predicted"/>
<feature type="compositionally biased region" description="Basic and acidic residues" evidence="1">
    <location>
        <begin position="18"/>
        <end position="36"/>
    </location>
</feature>